<evidence type="ECO:0000256" key="1">
    <source>
        <dbReference type="ARBA" id="ARBA00010982"/>
    </source>
</evidence>
<comment type="similarity">
    <text evidence="1">Belongs to the thiolase-like superfamily. Thiolase family.</text>
</comment>
<dbReference type="InterPro" id="IPR020616">
    <property type="entry name" value="Thiolase_N"/>
</dbReference>
<protein>
    <recommendedName>
        <fullName evidence="4">Thiolase N-terminal domain-containing protein</fullName>
    </recommendedName>
</protein>
<name>A0A0F8ZDK7_9ZZZZ</name>
<dbReference type="AlphaFoldDB" id="A0A0F8ZDK7"/>
<feature type="non-terminal residue" evidence="5">
    <location>
        <position position="1"/>
    </location>
</feature>
<sequence length="368" mass="40658">YNLKFKIEKRKCIMEAKDVYLVDHIRTPFSQANPLDPSKDVFSKKWGIELATHTLIEMFDNRLPDKGSTLKRENVSEVLVGCSLLQHENGTMGGRIPILMAKFPFTVPAIAFDKQDGSGMTTLHVGFANISMGYSDVVVSLGFDQSTRVPIHSFDGKVKVYGTPPDDIMLDPNNKWYNDDLYDWKTSRLLFQTAQKLAEEEAEHFTKDDMDKVGMRSHNLAEKALESGYFTEEIVPVNGHKENEPDNKMQVVEDPSIKKGISLDSIASMPSISTPGWAGGYQNPIFSKEDYIAKFGTEEGIITTGNSAPMNSGASLCLLMARNALEKFSLKPMAKIVSIGYAGVNPTVMGRGIVPAAQKALKHANLTV</sequence>
<keyword evidence="3" id="KW-0012">Acyltransferase</keyword>
<dbReference type="PIRSF" id="PIRSF000429">
    <property type="entry name" value="Ac-CoA_Ac_transf"/>
    <property type="match status" value="1"/>
</dbReference>
<dbReference type="InterPro" id="IPR002155">
    <property type="entry name" value="Thiolase"/>
</dbReference>
<dbReference type="PANTHER" id="PTHR18919">
    <property type="entry name" value="ACETYL-COA C-ACYLTRANSFERASE"/>
    <property type="match status" value="1"/>
</dbReference>
<dbReference type="PANTHER" id="PTHR18919:SF140">
    <property type="entry name" value="ACETYL-COA C-ACETYLTRANSFERASE (ACETOACETYL-COA THIOLASE) (ACAB-5)"/>
    <property type="match status" value="1"/>
</dbReference>
<feature type="domain" description="Thiolase N-terminal" evidence="4">
    <location>
        <begin position="19"/>
        <end position="271"/>
    </location>
</feature>
<evidence type="ECO:0000259" key="4">
    <source>
        <dbReference type="Pfam" id="PF00108"/>
    </source>
</evidence>
<organism evidence="5">
    <name type="scientific">marine sediment metagenome</name>
    <dbReference type="NCBI Taxonomy" id="412755"/>
    <lineage>
        <taxon>unclassified sequences</taxon>
        <taxon>metagenomes</taxon>
        <taxon>ecological metagenomes</taxon>
    </lineage>
</organism>
<evidence type="ECO:0000313" key="5">
    <source>
        <dbReference type="EMBL" id="KKK64579.1"/>
    </source>
</evidence>
<dbReference type="Pfam" id="PF00108">
    <property type="entry name" value="Thiolase_N"/>
    <property type="match status" value="1"/>
</dbReference>
<dbReference type="InterPro" id="IPR016039">
    <property type="entry name" value="Thiolase-like"/>
</dbReference>
<dbReference type="EMBL" id="LAZR01060959">
    <property type="protein sequence ID" value="KKK64579.1"/>
    <property type="molecule type" value="Genomic_DNA"/>
</dbReference>
<reference evidence="5" key="1">
    <citation type="journal article" date="2015" name="Nature">
        <title>Complex archaea that bridge the gap between prokaryotes and eukaryotes.</title>
        <authorList>
            <person name="Spang A."/>
            <person name="Saw J.H."/>
            <person name="Jorgensen S.L."/>
            <person name="Zaremba-Niedzwiedzka K."/>
            <person name="Martijn J."/>
            <person name="Lind A.E."/>
            <person name="van Eijk R."/>
            <person name="Schleper C."/>
            <person name="Guy L."/>
            <person name="Ettema T.J."/>
        </authorList>
    </citation>
    <scope>NUCLEOTIDE SEQUENCE</scope>
</reference>
<proteinExistence type="inferred from homology"/>
<dbReference type="GO" id="GO:0016747">
    <property type="term" value="F:acyltransferase activity, transferring groups other than amino-acyl groups"/>
    <property type="evidence" value="ECO:0007669"/>
    <property type="project" value="InterPro"/>
</dbReference>
<accession>A0A0F8ZDK7</accession>
<dbReference type="SUPFAM" id="SSF53901">
    <property type="entry name" value="Thiolase-like"/>
    <property type="match status" value="2"/>
</dbReference>
<evidence type="ECO:0000256" key="2">
    <source>
        <dbReference type="ARBA" id="ARBA00022679"/>
    </source>
</evidence>
<keyword evidence="2" id="KW-0808">Transferase</keyword>
<evidence type="ECO:0000256" key="3">
    <source>
        <dbReference type="ARBA" id="ARBA00023315"/>
    </source>
</evidence>
<comment type="caution">
    <text evidence="5">The sequence shown here is derived from an EMBL/GenBank/DDBJ whole genome shotgun (WGS) entry which is preliminary data.</text>
</comment>
<dbReference type="Gene3D" id="3.40.47.10">
    <property type="match status" value="1"/>
</dbReference>
<gene>
    <name evidence="5" type="ORF">LCGC14_2982770</name>
</gene>
<feature type="non-terminal residue" evidence="5">
    <location>
        <position position="368"/>
    </location>
</feature>